<evidence type="ECO:0000256" key="1">
    <source>
        <dbReference type="ARBA" id="ARBA00022729"/>
    </source>
</evidence>
<dbReference type="OrthoDB" id="1465710at2"/>
<accession>A0A556N2L0</accession>
<evidence type="ECO:0000313" key="5">
    <source>
        <dbReference type="Proteomes" id="UP000316008"/>
    </source>
</evidence>
<dbReference type="Gene3D" id="2.60.40.740">
    <property type="match status" value="3"/>
</dbReference>
<protein>
    <submittedName>
        <fullName evidence="4">T9SS type A sorting domain-containing protein</fullName>
    </submittedName>
</protein>
<dbReference type="Proteomes" id="UP000316008">
    <property type="component" value="Unassembled WGS sequence"/>
</dbReference>
<name>A0A556N2L0_9FLAO</name>
<evidence type="ECO:0000259" key="3">
    <source>
        <dbReference type="PROSITE" id="PS50835"/>
    </source>
</evidence>
<dbReference type="Pfam" id="PF13573">
    <property type="entry name" value="SprB"/>
    <property type="match status" value="2"/>
</dbReference>
<reference evidence="4 5" key="1">
    <citation type="submission" date="2019-07" db="EMBL/GenBank/DDBJ databases">
        <authorList>
            <person name="Huq M.A."/>
        </authorList>
    </citation>
    <scope>NUCLEOTIDE SEQUENCE [LARGE SCALE GENOMIC DNA]</scope>
    <source>
        <strain evidence="4 5">MAH-3</strain>
    </source>
</reference>
<keyword evidence="5" id="KW-1185">Reference proteome</keyword>
<dbReference type="PROSITE" id="PS50835">
    <property type="entry name" value="IG_LIKE"/>
    <property type="match status" value="1"/>
</dbReference>
<comment type="caution">
    <text evidence="4">The sequence shown here is derived from an EMBL/GenBank/DDBJ whole genome shotgun (WGS) entry which is preliminary data.</text>
</comment>
<sequence>MKKLLTLLVVFVSTFSFSQGWNYIGSSTGIANATEVDIETTPGGNLYAAALNAGVVTVYKWSPITSSWVSMSGATIPGTSSGLDLLIIGETTPVFAVKSKQGTAILDQYLYIYKFNGTSWIYQNYAGGYNILNYNDDYSLKANSSGQLVLTFFNENEQATGYFPDNALITVNLSTSAVFGGASPNLEQTSFAGRLSSCVDGNTTYVIHEEADMSDYIPMDVSVNGAAYSNNTLDNMDGAYKMLIDKTNGATVTSSVWSVTSSPYPLRLRSFNGTTFGTQTIVSSSGAVADFDFDTYFSDAYIFYKTTSCFFKKVTNVSAVTPTVSTISSGSTLAPSTATCLRMEVYNGIYVIAYIDGGKFYVKEYNQLANIEDYDVFVMCESSVFNNSASNSIYCLDPNFSQQGLTMTCVSQNVGIIPNSAINVFGAGTLGFSLNINNTNDVSSPTIVDLQFELFDNGISCGTTLIPITVNPKPTINFTNPVNAVCENANPINLNNWVIPNGGTWSGTGILNNTFYPSYPTNSTIVVSYTKTNQFGCTSSATLPFTINQTPDLNVTTTTSNCNQNTGTASVAITNGQSPYSIYWSTGSTQSSVSDLAPGQYLVSVTDANGCLATSTSMVGSNGLSQTGVTAGASCYGTNNGSINVTVAGGAAPLVYAWSNGETSEDITGLTGGPYELTITDAIGCVSTATYTIDEPQQIMLNQMMVTQPACSATNGQVVASFNGGTSPFTYTWTDGQGAAVGTNSATLTNIGAGTYNCTITDANGCTFNAAALVSNNFGPTLAIDTIIPSSCSGDGQIQLTVISGNPTDYLWTNGATTQNISNLSPGAYSVSVTGASGCVTVLGGTVESTLPDPVEICLVTVDSTTNTNLVVWEKPITTGIDHFNIYRETSQAGLYQLVGSVLYTDESIYNDLVASPNVRSWRYKISSVDDCGNESELSLTHKTIHLVISHGLGSDINLFWDNYEGFNYPNFVLRKHTDAAGWTTLQTMPNNLFTFTDGNVTSTDGLYYEVTVDAPSICSSTKMAQDFNTTRSNRDNRLSTGQPNSISELLNQVVTVYPNPATDFLTIENSSSQLIEARILDQTGRIISASTLVPGQTKIDCGKLAMGVYNLELHSLGAKTLKRFVIER</sequence>
<dbReference type="InterPro" id="IPR007110">
    <property type="entry name" value="Ig-like_dom"/>
</dbReference>
<feature type="domain" description="Ig-like" evidence="3">
    <location>
        <begin position="674"/>
        <end position="775"/>
    </location>
</feature>
<evidence type="ECO:0000313" key="4">
    <source>
        <dbReference type="EMBL" id="TSJ46391.1"/>
    </source>
</evidence>
<evidence type="ECO:0000256" key="2">
    <source>
        <dbReference type="SAM" id="SignalP"/>
    </source>
</evidence>
<keyword evidence="1 2" id="KW-0732">Signal</keyword>
<proteinExistence type="predicted"/>
<gene>
    <name evidence="4" type="ORF">FO442_04335</name>
</gene>
<dbReference type="AlphaFoldDB" id="A0A556N2L0"/>
<dbReference type="InterPro" id="IPR025667">
    <property type="entry name" value="SprB_repeat"/>
</dbReference>
<feature type="signal peptide" evidence="2">
    <location>
        <begin position="1"/>
        <end position="18"/>
    </location>
</feature>
<dbReference type="InterPro" id="IPR026444">
    <property type="entry name" value="Secre_tail"/>
</dbReference>
<organism evidence="4 5">
    <name type="scientific">Fluviicola chungangensis</name>
    <dbReference type="NCBI Taxonomy" id="2597671"/>
    <lineage>
        <taxon>Bacteria</taxon>
        <taxon>Pseudomonadati</taxon>
        <taxon>Bacteroidota</taxon>
        <taxon>Flavobacteriia</taxon>
        <taxon>Flavobacteriales</taxon>
        <taxon>Crocinitomicaceae</taxon>
        <taxon>Fluviicola</taxon>
    </lineage>
</organism>
<feature type="chain" id="PRO_5021710570" evidence="2">
    <location>
        <begin position="19"/>
        <end position="1129"/>
    </location>
</feature>
<dbReference type="RefSeq" id="WP_144331928.1">
    <property type="nucleotide sequence ID" value="NZ_VLPL01000002.1"/>
</dbReference>
<dbReference type="NCBIfam" id="TIGR04183">
    <property type="entry name" value="Por_Secre_tail"/>
    <property type="match status" value="1"/>
</dbReference>
<dbReference type="Pfam" id="PF18962">
    <property type="entry name" value="Por_Secre_tail"/>
    <property type="match status" value="1"/>
</dbReference>
<dbReference type="EMBL" id="VLPL01000002">
    <property type="protein sequence ID" value="TSJ46391.1"/>
    <property type="molecule type" value="Genomic_DNA"/>
</dbReference>